<proteinExistence type="predicted"/>
<dbReference type="EMBL" id="QNRL01000007">
    <property type="protein sequence ID" value="RBP09328.1"/>
    <property type="molecule type" value="Genomic_DNA"/>
</dbReference>
<dbReference type="Proteomes" id="UP000253201">
    <property type="component" value="Unassembled WGS sequence"/>
</dbReference>
<protein>
    <submittedName>
        <fullName evidence="1">Uncharacterized protein</fullName>
    </submittedName>
</protein>
<comment type="caution">
    <text evidence="1">The sequence shown here is derived from an EMBL/GenBank/DDBJ whole genome shotgun (WGS) entry which is preliminary data.</text>
</comment>
<keyword evidence="2" id="KW-1185">Reference proteome</keyword>
<evidence type="ECO:0000313" key="1">
    <source>
        <dbReference type="EMBL" id="RBP09328.1"/>
    </source>
</evidence>
<dbReference type="RefSeq" id="WP_147251887.1">
    <property type="nucleotide sequence ID" value="NZ_QNRL01000007.1"/>
</dbReference>
<name>A0ABX9FSX6_9ENTR</name>
<reference evidence="1 2" key="1">
    <citation type="submission" date="2018-06" db="EMBL/GenBank/DDBJ databases">
        <title>Genomic Encyclopedia of Type Strains, Phase IV (KMG-IV): sequencing the most valuable type-strain genomes for metagenomic binning, comparative biology and taxonomic classification.</title>
        <authorList>
            <person name="Goeker M."/>
        </authorList>
    </citation>
    <scope>NUCLEOTIDE SEQUENCE [LARGE SCALE GENOMIC DNA]</scope>
    <source>
        <strain evidence="1 2">DSM 27453</strain>
    </source>
</reference>
<sequence>MAMYDRETETIRLTLMYLLLEDDQDAIFLHLESIFEQCDFPKTVEIILRDALRKLRKSGCVDAEVLDTLLLAYEKMSGHKYVEEYISERNQLIKAN</sequence>
<accession>A0ABX9FSX6</accession>
<evidence type="ECO:0000313" key="2">
    <source>
        <dbReference type="Proteomes" id="UP000253201"/>
    </source>
</evidence>
<organism evidence="1 2">
    <name type="scientific">Pseudocitrobacter faecalis</name>
    <dbReference type="NCBI Taxonomy" id="1398493"/>
    <lineage>
        <taxon>Bacteria</taxon>
        <taxon>Pseudomonadati</taxon>
        <taxon>Pseudomonadota</taxon>
        <taxon>Gammaproteobacteria</taxon>
        <taxon>Enterobacterales</taxon>
        <taxon>Enterobacteriaceae</taxon>
        <taxon>Pseudocitrobacter</taxon>
    </lineage>
</organism>
<gene>
    <name evidence="1" type="ORF">DFQ50_10743</name>
</gene>